<name>A0AAN6QG43_9PEZI</name>
<dbReference type="AlphaFoldDB" id="A0AAN6QG43"/>
<evidence type="ECO:0000256" key="1">
    <source>
        <dbReference type="SAM" id="MobiDB-lite"/>
    </source>
</evidence>
<keyword evidence="3" id="KW-1185">Reference proteome</keyword>
<sequence length="222" mass="23250">MAEIIDAAELRRRWTDKTSAVFSPRDRVSTHEFKPSTFERDFDFQGCESIVFLNGQRTGSPTDVIMLAQGTGHISLPPNVRVLVQGGYVRSSSSSADSIMDGSTVVGGSGARAPPPSQVSRSMSYARSSAGSGYNMNNGSGSRVGGGPVSAYGGGQGGYSSRRSSADSYRSRSGSGGSGSGEWQVVEQAEGYNFDDGMDDGCSVSPSESISNAGSRRSGYQY</sequence>
<dbReference type="GeneID" id="89938056"/>
<gene>
    <name evidence="2" type="ORF">N656DRAFT_772442</name>
</gene>
<dbReference type="RefSeq" id="XP_064665170.1">
    <property type="nucleotide sequence ID" value="XM_064813931.1"/>
</dbReference>
<feature type="compositionally biased region" description="Low complexity" evidence="1">
    <location>
        <begin position="128"/>
        <end position="141"/>
    </location>
</feature>
<protein>
    <submittedName>
        <fullName evidence="2">Uncharacterized protein</fullName>
    </submittedName>
</protein>
<dbReference type="Proteomes" id="UP001302812">
    <property type="component" value="Unassembled WGS sequence"/>
</dbReference>
<accession>A0AAN6QG43</accession>
<evidence type="ECO:0000313" key="3">
    <source>
        <dbReference type="Proteomes" id="UP001302812"/>
    </source>
</evidence>
<organism evidence="2 3">
    <name type="scientific">Canariomyces notabilis</name>
    <dbReference type="NCBI Taxonomy" id="2074819"/>
    <lineage>
        <taxon>Eukaryota</taxon>
        <taxon>Fungi</taxon>
        <taxon>Dikarya</taxon>
        <taxon>Ascomycota</taxon>
        <taxon>Pezizomycotina</taxon>
        <taxon>Sordariomycetes</taxon>
        <taxon>Sordariomycetidae</taxon>
        <taxon>Sordariales</taxon>
        <taxon>Chaetomiaceae</taxon>
        <taxon>Canariomyces</taxon>
    </lineage>
</organism>
<feature type="compositionally biased region" description="Low complexity" evidence="1">
    <location>
        <begin position="159"/>
        <end position="173"/>
    </location>
</feature>
<reference evidence="2" key="2">
    <citation type="submission" date="2023-05" db="EMBL/GenBank/DDBJ databases">
        <authorList>
            <consortium name="Lawrence Berkeley National Laboratory"/>
            <person name="Steindorff A."/>
            <person name="Hensen N."/>
            <person name="Bonometti L."/>
            <person name="Westerberg I."/>
            <person name="Brannstrom I.O."/>
            <person name="Guillou S."/>
            <person name="Cros-Aarteil S."/>
            <person name="Calhoun S."/>
            <person name="Haridas S."/>
            <person name="Kuo A."/>
            <person name="Mondo S."/>
            <person name="Pangilinan J."/>
            <person name="Riley R."/>
            <person name="Labutti K."/>
            <person name="Andreopoulos B."/>
            <person name="Lipzen A."/>
            <person name="Chen C."/>
            <person name="Yanf M."/>
            <person name="Daum C."/>
            <person name="Ng V."/>
            <person name="Clum A."/>
            <person name="Ohm R."/>
            <person name="Martin F."/>
            <person name="Silar P."/>
            <person name="Natvig D."/>
            <person name="Lalanne C."/>
            <person name="Gautier V."/>
            <person name="Ament-Velasquez S.L."/>
            <person name="Kruys A."/>
            <person name="Hutchinson M.I."/>
            <person name="Powell A.J."/>
            <person name="Barry K."/>
            <person name="Miller A.N."/>
            <person name="Grigoriev I.V."/>
            <person name="Debuchy R."/>
            <person name="Gladieux P."/>
            <person name="Thoren M.H."/>
            <person name="Johannesson H."/>
        </authorList>
    </citation>
    <scope>NUCLEOTIDE SEQUENCE</scope>
    <source>
        <strain evidence="2">CBS 508.74</strain>
    </source>
</reference>
<reference evidence="2" key="1">
    <citation type="journal article" date="2023" name="Mol. Phylogenet. Evol.">
        <title>Genome-scale phylogeny and comparative genomics of the fungal order Sordariales.</title>
        <authorList>
            <person name="Hensen N."/>
            <person name="Bonometti L."/>
            <person name="Westerberg I."/>
            <person name="Brannstrom I.O."/>
            <person name="Guillou S."/>
            <person name="Cros-Aarteil S."/>
            <person name="Calhoun S."/>
            <person name="Haridas S."/>
            <person name="Kuo A."/>
            <person name="Mondo S."/>
            <person name="Pangilinan J."/>
            <person name="Riley R."/>
            <person name="LaButti K."/>
            <person name="Andreopoulos B."/>
            <person name="Lipzen A."/>
            <person name="Chen C."/>
            <person name="Yan M."/>
            <person name="Daum C."/>
            <person name="Ng V."/>
            <person name="Clum A."/>
            <person name="Steindorff A."/>
            <person name="Ohm R.A."/>
            <person name="Martin F."/>
            <person name="Silar P."/>
            <person name="Natvig D.O."/>
            <person name="Lalanne C."/>
            <person name="Gautier V."/>
            <person name="Ament-Velasquez S.L."/>
            <person name="Kruys A."/>
            <person name="Hutchinson M.I."/>
            <person name="Powell A.J."/>
            <person name="Barry K."/>
            <person name="Miller A.N."/>
            <person name="Grigoriev I.V."/>
            <person name="Debuchy R."/>
            <person name="Gladieux P."/>
            <person name="Hiltunen Thoren M."/>
            <person name="Johannesson H."/>
        </authorList>
    </citation>
    <scope>NUCLEOTIDE SEQUENCE</scope>
    <source>
        <strain evidence="2">CBS 508.74</strain>
    </source>
</reference>
<comment type="caution">
    <text evidence="2">The sequence shown here is derived from an EMBL/GenBank/DDBJ whole genome shotgun (WGS) entry which is preliminary data.</text>
</comment>
<dbReference type="EMBL" id="MU853371">
    <property type="protein sequence ID" value="KAK4107600.1"/>
    <property type="molecule type" value="Genomic_DNA"/>
</dbReference>
<evidence type="ECO:0000313" key="2">
    <source>
        <dbReference type="EMBL" id="KAK4107600.1"/>
    </source>
</evidence>
<feature type="compositionally biased region" description="Polar residues" evidence="1">
    <location>
        <begin position="204"/>
        <end position="222"/>
    </location>
</feature>
<proteinExistence type="predicted"/>
<feature type="compositionally biased region" description="Polar residues" evidence="1">
    <location>
        <begin position="118"/>
        <end position="127"/>
    </location>
</feature>
<feature type="region of interest" description="Disordered" evidence="1">
    <location>
        <begin position="92"/>
        <end position="222"/>
    </location>
</feature>
<feature type="compositionally biased region" description="Gly residues" evidence="1">
    <location>
        <begin position="142"/>
        <end position="158"/>
    </location>
</feature>